<name>A0ABQ1ELV4_9BACL</name>
<protein>
    <submittedName>
        <fullName evidence="1">Uncharacterized protein</fullName>
    </submittedName>
</protein>
<gene>
    <name evidence="1" type="ORF">GCM10008018_24080</name>
</gene>
<comment type="caution">
    <text evidence="1">The sequence shown here is derived from an EMBL/GenBank/DDBJ whole genome shotgun (WGS) entry which is preliminary data.</text>
</comment>
<reference evidence="2" key="1">
    <citation type="journal article" date="2019" name="Int. J. Syst. Evol. Microbiol.">
        <title>The Global Catalogue of Microorganisms (GCM) 10K type strain sequencing project: providing services to taxonomists for standard genome sequencing and annotation.</title>
        <authorList>
            <consortium name="The Broad Institute Genomics Platform"/>
            <consortium name="The Broad Institute Genome Sequencing Center for Infectious Disease"/>
            <person name="Wu L."/>
            <person name="Ma J."/>
        </authorList>
    </citation>
    <scope>NUCLEOTIDE SEQUENCE [LARGE SCALE GENOMIC DNA]</scope>
    <source>
        <strain evidence="2">CGMCC 1.15043</strain>
    </source>
</reference>
<proteinExistence type="predicted"/>
<evidence type="ECO:0000313" key="1">
    <source>
        <dbReference type="EMBL" id="GFZ77667.1"/>
    </source>
</evidence>
<dbReference type="EMBL" id="BMHE01000009">
    <property type="protein sequence ID" value="GFZ77667.1"/>
    <property type="molecule type" value="Genomic_DNA"/>
</dbReference>
<accession>A0ABQ1ELV4</accession>
<dbReference type="Proteomes" id="UP000615455">
    <property type="component" value="Unassembled WGS sequence"/>
</dbReference>
<organism evidence="1 2">
    <name type="scientific">Paenibacillus marchantiophytorum</name>
    <dbReference type="NCBI Taxonomy" id="1619310"/>
    <lineage>
        <taxon>Bacteria</taxon>
        <taxon>Bacillati</taxon>
        <taxon>Bacillota</taxon>
        <taxon>Bacilli</taxon>
        <taxon>Bacillales</taxon>
        <taxon>Paenibacillaceae</taxon>
        <taxon>Paenibacillus</taxon>
    </lineage>
</organism>
<keyword evidence="2" id="KW-1185">Reference proteome</keyword>
<evidence type="ECO:0000313" key="2">
    <source>
        <dbReference type="Proteomes" id="UP000615455"/>
    </source>
</evidence>
<sequence length="185" mass="21298">MRMGFAEKVIEKGISFISQSVGAFKNLSSLQVNQAEGILSNIRQLNQSFASKRQANYIELRIDLERRIRQLFIDKGGVPKKSFPHYMTLGTCDWLKGWYKEGASLRIAIENLNLNAISFTYGDSFPAMRVQDGKPYRGQVYTFEELPRLLELYGLPQVWNCDGSLAPERYIEAQVWDDEVLKYIM</sequence>